<dbReference type="Proteomes" id="UP000292340">
    <property type="component" value="Unassembled WGS sequence"/>
</dbReference>
<evidence type="ECO:0000256" key="14">
    <source>
        <dbReference type="RuleBase" id="RU367051"/>
    </source>
</evidence>
<dbReference type="GO" id="GO:0006487">
    <property type="term" value="P:protein N-linked glycosylation"/>
    <property type="evidence" value="ECO:0007669"/>
    <property type="project" value="TreeGrafter"/>
</dbReference>
<sequence>MSDSREKEAPASASGFHALGPGPGTDVIPPEQLSLCLNICPWPESYAACLLRRASIRCRFEMGLLPILLSLLVPALLATVFLPKTLRFAAELVGQHLRRSSRTRRELLLARVASETKTFEAQQKNKKKEDEDWEQVGNTPPSGTVKHGQADSEWDGIVGFFHPFCNAGGGGERVLWAAIRAHQKRWPKATCIVYTGDHDVDKAAILKRVKDRFNIQLHPPTVHFLYLTTRDWVLASTWPRFTLLGQSLGSLVLAYDAFSLLVPDIFIDTMGYAFALGLSSFLFPTVPTGAYVHYPTISTDMLDSLQVGGQGINAGTGTGYRGMAKKKYWQLFAKLYSKLGSTIDVVMTNSTWTQSHIKTLWEPYRIKRSKSIDIDVVFPPVAVEEVIEAVPVSESSEKNRGPYLLYIAQFRPEKNHRLILEAFASFLHSTPELPAYPNHTPKLVLIGSVRNSHDDAKRVYELRLLAHELHIKENVEFICDAPWPQMLEWMRKASVGVNAMWNEHFGIGVVEYQAAGMISVVNNSGGPKLDIVIEVDGKPTGFHATTAEQYADGFRKALTLSPEDTLDMRQRARRSSERFTDQVFVDKWLTNAEKLVALQIKRASR</sequence>
<evidence type="ECO:0000256" key="15">
    <source>
        <dbReference type="SAM" id="MobiDB-lite"/>
    </source>
</evidence>
<dbReference type="Gene3D" id="3.40.50.2000">
    <property type="entry name" value="Glycogen Phosphorylase B"/>
    <property type="match status" value="1"/>
</dbReference>
<reference evidence="18" key="1">
    <citation type="submission" date="2017-10" db="EMBL/GenBank/DDBJ databases">
        <authorList>
            <person name="Armitage A.D."/>
            <person name="Barbara D.J."/>
            <person name="Woodhall J.W."/>
            <person name="Sreenivasaprasad S."/>
            <person name="Lane C.R."/>
            <person name="Clarkson J.P."/>
            <person name="Harrison R.J."/>
        </authorList>
    </citation>
    <scope>NUCLEOTIDE SEQUENCE</scope>
    <source>
        <strain evidence="18">FERA 1164</strain>
    </source>
</reference>
<dbReference type="InterPro" id="IPR031814">
    <property type="entry name" value="ALG11_N"/>
</dbReference>
<evidence type="ECO:0000256" key="8">
    <source>
        <dbReference type="ARBA" id="ARBA00022692"/>
    </source>
</evidence>
<keyword evidence="6 14" id="KW-0328">Glycosyltransferase</keyword>
<feature type="domain" description="ALG11 mannosyltransferase N-terminal" evidence="17">
    <location>
        <begin position="157"/>
        <end position="361"/>
    </location>
</feature>
<dbReference type="Pfam" id="PF15924">
    <property type="entry name" value="ALG11_N"/>
    <property type="match status" value="1"/>
</dbReference>
<dbReference type="InterPro" id="IPR001296">
    <property type="entry name" value="Glyco_trans_1"/>
</dbReference>
<evidence type="ECO:0000256" key="10">
    <source>
        <dbReference type="ARBA" id="ARBA00022989"/>
    </source>
</evidence>
<keyword evidence="10 14" id="KW-1133">Transmembrane helix</keyword>
<comment type="similarity">
    <text evidence="3 14">Belongs to the glycosyltransferase group 1 family. Glycosyltransferase 4 subfamily.</text>
</comment>
<keyword evidence="8 14" id="KW-0812">Transmembrane</keyword>
<comment type="catalytic activity">
    <reaction evidence="12 14">
        <text>an alpha-D-Man-(1-&gt;3)-[alpha-D-Man-(1-&gt;6)]-beta-D-Man-(1-&gt;4)-beta-D-GlcNAc-(1-&gt;4)-alpha-D-GlcNAc-diphospho-di-trans,poly-cis-dolichol + 2 GDP-alpha-D-mannose = an alpha-D-Man-(1-&gt;2)-alpha-D-Man-(1-&gt;2)-alpha-D-Man-(1-&gt;3)-[alpha-D-Man-(1-&gt;6)]-beta-D-Man-(1-&gt;4)-beta-D-GlcNAc-(1-&gt;4)-alpha-D-GlcNAc-diphospho-di-trans,poly-cis-dolichol + 2 GDP + 2 H(+)</text>
        <dbReference type="Rhea" id="RHEA:29523"/>
        <dbReference type="Rhea" id="RHEA-COMP:19515"/>
        <dbReference type="Rhea" id="RHEA-COMP:19516"/>
        <dbReference type="ChEBI" id="CHEBI:15378"/>
        <dbReference type="ChEBI" id="CHEBI:57527"/>
        <dbReference type="ChEBI" id="CHEBI:58189"/>
        <dbReference type="ChEBI" id="CHEBI:132511"/>
        <dbReference type="ChEBI" id="CHEBI:132515"/>
        <dbReference type="EC" id="2.4.1.131"/>
    </reaction>
    <physiologicalReaction direction="left-to-right" evidence="12 14">
        <dbReference type="Rhea" id="RHEA:29524"/>
    </physiologicalReaction>
</comment>
<feature type="transmembrane region" description="Helical" evidence="14">
    <location>
        <begin position="62"/>
        <end position="82"/>
    </location>
</feature>
<evidence type="ECO:0000256" key="11">
    <source>
        <dbReference type="ARBA" id="ARBA00023136"/>
    </source>
</evidence>
<comment type="caution">
    <text evidence="18">The sequence shown here is derived from an EMBL/GenBank/DDBJ whole genome shotgun (WGS) entry which is preliminary data.</text>
</comment>
<evidence type="ECO:0000256" key="7">
    <source>
        <dbReference type="ARBA" id="ARBA00022679"/>
    </source>
</evidence>
<feature type="domain" description="Glycosyl transferase family 1" evidence="16">
    <location>
        <begin position="397"/>
        <end position="574"/>
    </location>
</feature>
<evidence type="ECO:0000256" key="4">
    <source>
        <dbReference type="ARBA" id="ARBA00012645"/>
    </source>
</evidence>
<dbReference type="GO" id="GO:0005789">
    <property type="term" value="C:endoplasmic reticulum membrane"/>
    <property type="evidence" value="ECO:0007669"/>
    <property type="project" value="UniProtKB-SubCell"/>
</dbReference>
<evidence type="ECO:0000256" key="13">
    <source>
        <dbReference type="ARBA" id="ARBA00056799"/>
    </source>
</evidence>
<evidence type="ECO:0000256" key="3">
    <source>
        <dbReference type="ARBA" id="ARBA00009481"/>
    </source>
</evidence>
<dbReference type="EC" id="2.4.1.131" evidence="4 14"/>
<protein>
    <recommendedName>
        <fullName evidence="5 14">GDP-Man:Man(3)GlcNAc(2)-PP-Dol alpha-1,2-mannosyltransferase</fullName>
        <ecNumber evidence="4 14">2.4.1.131</ecNumber>
    </recommendedName>
</protein>
<dbReference type="SUPFAM" id="SSF53756">
    <property type="entry name" value="UDP-Glycosyltransferase/glycogen phosphorylase"/>
    <property type="match status" value="1"/>
</dbReference>
<dbReference type="CDD" id="cd03806">
    <property type="entry name" value="GT4_ALG11-like"/>
    <property type="match status" value="1"/>
</dbReference>
<dbReference type="InterPro" id="IPR038013">
    <property type="entry name" value="ALG11"/>
</dbReference>
<keyword evidence="7 14" id="KW-0808">Transferase</keyword>
<feature type="region of interest" description="Disordered" evidence="15">
    <location>
        <begin position="119"/>
        <end position="149"/>
    </location>
</feature>
<evidence type="ECO:0000259" key="16">
    <source>
        <dbReference type="Pfam" id="PF00534"/>
    </source>
</evidence>
<keyword evidence="11 14" id="KW-0472">Membrane</keyword>
<name>A0AB37WHY4_9PLEO</name>
<evidence type="ECO:0000256" key="2">
    <source>
        <dbReference type="ARBA" id="ARBA00004922"/>
    </source>
</evidence>
<evidence type="ECO:0000259" key="17">
    <source>
        <dbReference type="Pfam" id="PF15924"/>
    </source>
</evidence>
<evidence type="ECO:0000256" key="1">
    <source>
        <dbReference type="ARBA" id="ARBA00004389"/>
    </source>
</evidence>
<dbReference type="EMBL" id="PDXB01000011">
    <property type="protein sequence ID" value="RYN29309.1"/>
    <property type="molecule type" value="Genomic_DNA"/>
</dbReference>
<dbReference type="PANTHER" id="PTHR45919">
    <property type="entry name" value="GDP-MAN:MAN(3)GLCNAC(2)-PP-DOL ALPHA-1,2-MANNOSYLTRANSFERASE"/>
    <property type="match status" value="1"/>
</dbReference>
<dbReference type="Pfam" id="PF00534">
    <property type="entry name" value="Glycos_transf_1"/>
    <property type="match status" value="1"/>
</dbReference>
<dbReference type="GO" id="GO:0004377">
    <property type="term" value="F:GDP-Man:Man(3)GlcNAc(2)-PP-Dol alpha-1,2-mannosyltransferase activity"/>
    <property type="evidence" value="ECO:0007669"/>
    <property type="project" value="UniProtKB-UniRule"/>
</dbReference>
<organism evidence="18 19">
    <name type="scientific">Alternaria tenuissima</name>
    <dbReference type="NCBI Taxonomy" id="119927"/>
    <lineage>
        <taxon>Eukaryota</taxon>
        <taxon>Fungi</taxon>
        <taxon>Dikarya</taxon>
        <taxon>Ascomycota</taxon>
        <taxon>Pezizomycotina</taxon>
        <taxon>Dothideomycetes</taxon>
        <taxon>Pleosporomycetidae</taxon>
        <taxon>Pleosporales</taxon>
        <taxon>Pleosporineae</taxon>
        <taxon>Pleosporaceae</taxon>
        <taxon>Alternaria</taxon>
        <taxon>Alternaria sect. Alternaria</taxon>
        <taxon>Alternaria alternata complex</taxon>
    </lineage>
</organism>
<comment type="pathway">
    <text evidence="2 14">Protein modification; protein glycosylation.</text>
</comment>
<comment type="subcellular location">
    <subcellularLocation>
        <location evidence="1">Endoplasmic reticulum membrane</location>
        <topology evidence="1">Single-pass membrane protein</topology>
    </subcellularLocation>
</comment>
<evidence type="ECO:0000313" key="19">
    <source>
        <dbReference type="Proteomes" id="UP000292340"/>
    </source>
</evidence>
<accession>A0AB37WHY4</accession>
<proteinExistence type="inferred from homology"/>
<evidence type="ECO:0000313" key="18">
    <source>
        <dbReference type="EMBL" id="RYN29309.1"/>
    </source>
</evidence>
<evidence type="ECO:0000256" key="5">
    <source>
        <dbReference type="ARBA" id="ARBA00022018"/>
    </source>
</evidence>
<comment type="function">
    <text evidence="13 14">GDP-Man:Man(3)GlcNAc(2)-PP-Dol alpha-1,2-mannosyltransferase that operates in the biosynthetic pathway of dolichol-linked oligosaccharides, the glycan precursors employed in protein asparagine (N)-glycosylation. The assembly of dolichol-linked oligosaccharides begins on the cytosolic side of the endoplasmic reticulum membrane and finishes in its lumen. The sequential addition of sugars to dolichol pyrophosphate produces dolichol-linked oligosaccharides containing fourteen sugars, including two GlcNAcs, nine mannoses and three glucoses. Once assembled, the oligosaccharide is transferred from the lipid to nascent proteins by oligosaccharyltransferases. Catalyzes, on the cytoplasmic face of the endoplasmic reticulum, the addition of the fourth and fifth mannose residues to the dolichol-linked oligosaccharide chain, to produce Man(5)GlcNAc(2)-PP-dolichol core oligosaccharide.</text>
</comment>
<dbReference type="AlphaFoldDB" id="A0AB37WHY4"/>
<evidence type="ECO:0000256" key="9">
    <source>
        <dbReference type="ARBA" id="ARBA00022824"/>
    </source>
</evidence>
<evidence type="ECO:0000256" key="12">
    <source>
        <dbReference type="ARBA" id="ARBA00045065"/>
    </source>
</evidence>
<feature type="region of interest" description="Disordered" evidence="15">
    <location>
        <begin position="1"/>
        <end position="22"/>
    </location>
</feature>
<keyword evidence="9 14" id="KW-0256">Endoplasmic reticulum</keyword>
<dbReference type="FunFam" id="3.40.50.2000:FF:000168">
    <property type="entry name" value="Alpha-1,2-mannosyltransferase (Alg11), putative"/>
    <property type="match status" value="1"/>
</dbReference>
<gene>
    <name evidence="18" type="ORF">AA0115_g5419</name>
</gene>
<dbReference type="PANTHER" id="PTHR45919:SF1">
    <property type="entry name" value="GDP-MAN:MAN(3)GLCNAC(2)-PP-DOL ALPHA-1,2-MANNOSYLTRANSFERASE"/>
    <property type="match status" value="1"/>
</dbReference>
<reference evidence="18" key="2">
    <citation type="journal article" date="2019" name="bioRxiv">
        <title>Genomics, evolutionary history and diagnostics of the Alternaria alternata species group including apple and Asian pear pathotypes.</title>
        <authorList>
            <person name="Armitage A.D."/>
            <person name="Cockerton H.M."/>
            <person name="Sreenivasaprasad S."/>
            <person name="Woodhall J.W."/>
            <person name="Lane C.R."/>
            <person name="Harrison R.J."/>
            <person name="Clarkson J.P."/>
        </authorList>
    </citation>
    <scope>NUCLEOTIDE SEQUENCE</scope>
    <source>
        <strain evidence="18">FERA 1164</strain>
    </source>
</reference>
<evidence type="ECO:0000256" key="6">
    <source>
        <dbReference type="ARBA" id="ARBA00022676"/>
    </source>
</evidence>